<dbReference type="PANTHER" id="PTHR44103">
    <property type="entry name" value="PROPROTEIN CONVERTASE P"/>
    <property type="match status" value="1"/>
</dbReference>
<evidence type="ECO:0000313" key="3">
    <source>
        <dbReference type="Proteomes" id="UP001499851"/>
    </source>
</evidence>
<name>A0ABP4SPB3_9ACTN</name>
<dbReference type="InterPro" id="IPR028994">
    <property type="entry name" value="Integrin_alpha_N"/>
</dbReference>
<dbReference type="Proteomes" id="UP001499851">
    <property type="component" value="Unassembled WGS sequence"/>
</dbReference>
<dbReference type="PANTHER" id="PTHR44103:SF1">
    <property type="entry name" value="PROPROTEIN CONVERTASE P"/>
    <property type="match status" value="1"/>
</dbReference>
<dbReference type="Gene3D" id="2.130.10.130">
    <property type="entry name" value="Integrin alpha, N-terminal"/>
    <property type="match status" value="2"/>
</dbReference>
<dbReference type="Pfam" id="PF13517">
    <property type="entry name" value="FG-GAP_3"/>
    <property type="match status" value="2"/>
</dbReference>
<dbReference type="SUPFAM" id="SSF69318">
    <property type="entry name" value="Integrin alpha N-terminal domain"/>
    <property type="match status" value="2"/>
</dbReference>
<dbReference type="InterPro" id="IPR013517">
    <property type="entry name" value="FG-GAP"/>
</dbReference>
<keyword evidence="1" id="KW-0732">Signal</keyword>
<organism evidence="2 3">
    <name type="scientific">Glycomyces endophyticus</name>
    <dbReference type="NCBI Taxonomy" id="480996"/>
    <lineage>
        <taxon>Bacteria</taxon>
        <taxon>Bacillati</taxon>
        <taxon>Actinomycetota</taxon>
        <taxon>Actinomycetes</taxon>
        <taxon>Glycomycetales</taxon>
        <taxon>Glycomycetaceae</taxon>
        <taxon>Glycomyces</taxon>
    </lineage>
</organism>
<comment type="caution">
    <text evidence="2">The sequence shown here is derived from an EMBL/GenBank/DDBJ whole genome shotgun (WGS) entry which is preliminary data.</text>
</comment>
<evidence type="ECO:0000256" key="1">
    <source>
        <dbReference type="ARBA" id="ARBA00022729"/>
    </source>
</evidence>
<gene>
    <name evidence="2" type="ORF">GCM10009830_23180</name>
</gene>
<evidence type="ECO:0000313" key="2">
    <source>
        <dbReference type="EMBL" id="GAA1675894.1"/>
    </source>
</evidence>
<sequence length="984" mass="104191">MPAFAAPASAAVPGIAGDPVVNLSLSPSVTAGASVPGSITVDYTPAEGAEGETHVVAAEFAVTGSAGVVELTSAQAECDAATAYQVTCTDAAADANTAFAFDLAAVASADDEAFGYTLAVTIDGIEVASKSGTVGVESAYDVHNPYAHGDVTVTDIPGSTTGNYSVKFNPVVYQDFDLAPTAAAAVVTFTNPAPENGIDPTDLAWIFDRSDNCRTTYGEGTSRTGMVCVIADLPDVKGQFLTFTKDVDYLFDSRLVGPLDVCSCEYRIETIDAAALAEDYAWVPATGSMIGLTPTAAGWEGAEESIAYYSGDITLTTADNTYDLEVDEVTVDGMVGDTVTVSTEVENTGWAAATDLNPEGDGYLVRGQLPEGTELVRVDSDGEQSWDCHDAGELDEVYEATPGTLLERFDFACTVPDVWITGTEELTFTVKLTDTSAVDGAIEIGALYNDGEYEADPSSDFAVISTDITEARYDYNQDDYEDLLVVRKSDGALRLYKGTGDGVYASPVTVGTGWGGTDIVMAGDITGDGIPDVVARNNASGVLYTYPGNGSGGFGARITVGSGWGGMGQIAVGNFDGDGEPDLLATAYADGDMYFYPGLGNGKFGSRVLWGEWWDGMDVISSVGDADGDGYDEYLSRWNYNGYYYLYTSAGEVIELDQSLFDQDETRRFDQVVGVGDLSRDGWPDLVKVDLRTGELVRHTVYPDDPDYLWSTVIGSSGWGAMRLPVIQLDRTYDYDYDGFSDLFAQHKSTKDLFLYEGLGNRIGARWTICGGCDGITLVSAGGDYTSDGRIDLMYRAYTGALYIVPGLDNGEAGFDSEIHVGNGWNAMDVLSGGHDFTGDGKDDLVAREKSTGYLWMYPGKGNGTFGSRSKIGSSWNAMRDVSAVGDLDHDGHADVMSILSSTGCLYFYGGKGNGTLKAGVQISCGWGGFDQITGVGDYNRDGHVDWLARRKSDGALFLYPGNGKLGAGARIQIGSGWGSMILA</sequence>
<protein>
    <recommendedName>
        <fullName evidence="4">VCBS repeat-containing protein</fullName>
    </recommendedName>
</protein>
<dbReference type="EMBL" id="BAAAQF010000007">
    <property type="protein sequence ID" value="GAA1675894.1"/>
    <property type="molecule type" value="Genomic_DNA"/>
</dbReference>
<accession>A0ABP4SPB3</accession>
<keyword evidence="3" id="KW-1185">Reference proteome</keyword>
<reference evidence="3" key="1">
    <citation type="journal article" date="2019" name="Int. J. Syst. Evol. Microbiol.">
        <title>The Global Catalogue of Microorganisms (GCM) 10K type strain sequencing project: providing services to taxonomists for standard genome sequencing and annotation.</title>
        <authorList>
            <consortium name="The Broad Institute Genomics Platform"/>
            <consortium name="The Broad Institute Genome Sequencing Center for Infectious Disease"/>
            <person name="Wu L."/>
            <person name="Ma J."/>
        </authorList>
    </citation>
    <scope>NUCLEOTIDE SEQUENCE [LARGE SCALE GENOMIC DNA]</scope>
    <source>
        <strain evidence="3">JCM 16001</strain>
    </source>
</reference>
<proteinExistence type="predicted"/>
<evidence type="ECO:0008006" key="4">
    <source>
        <dbReference type="Google" id="ProtNLM"/>
    </source>
</evidence>